<sequence>MSDKGVSNFRFTVTTGDKFVIKNLNATQITALFAAMDRKAVQYDTVNHEFRSQESLNHLNNWKLK</sequence>
<dbReference type="EMBL" id="BMDO01000010">
    <property type="protein sequence ID" value="GGI52157.1"/>
    <property type="molecule type" value="Genomic_DNA"/>
</dbReference>
<evidence type="ECO:0000313" key="2">
    <source>
        <dbReference type="Proteomes" id="UP000662074"/>
    </source>
</evidence>
<name>A0A917JCP8_9SPHI</name>
<dbReference type="AlphaFoldDB" id="A0A917JCP8"/>
<keyword evidence="2" id="KW-1185">Reference proteome</keyword>
<reference evidence="1" key="1">
    <citation type="journal article" date="2014" name="Int. J. Syst. Evol. Microbiol.">
        <title>Complete genome sequence of Corynebacterium casei LMG S-19264T (=DSM 44701T), isolated from a smear-ripened cheese.</title>
        <authorList>
            <consortium name="US DOE Joint Genome Institute (JGI-PGF)"/>
            <person name="Walter F."/>
            <person name="Albersmeier A."/>
            <person name="Kalinowski J."/>
            <person name="Ruckert C."/>
        </authorList>
    </citation>
    <scope>NUCLEOTIDE SEQUENCE</scope>
    <source>
        <strain evidence="1">CCM 8711</strain>
    </source>
</reference>
<reference evidence="1" key="2">
    <citation type="submission" date="2020-09" db="EMBL/GenBank/DDBJ databases">
        <authorList>
            <person name="Sun Q."/>
            <person name="Sedlacek I."/>
        </authorList>
    </citation>
    <scope>NUCLEOTIDE SEQUENCE</scope>
    <source>
        <strain evidence="1">CCM 8711</strain>
    </source>
</reference>
<gene>
    <name evidence="1" type="ORF">GCM10011425_33690</name>
</gene>
<organism evidence="1 2">
    <name type="scientific">Mucilaginibacter galii</name>
    <dbReference type="NCBI Taxonomy" id="2005073"/>
    <lineage>
        <taxon>Bacteria</taxon>
        <taxon>Pseudomonadati</taxon>
        <taxon>Bacteroidota</taxon>
        <taxon>Sphingobacteriia</taxon>
        <taxon>Sphingobacteriales</taxon>
        <taxon>Sphingobacteriaceae</taxon>
        <taxon>Mucilaginibacter</taxon>
    </lineage>
</organism>
<accession>A0A917JCP8</accession>
<dbReference type="Proteomes" id="UP000662074">
    <property type="component" value="Unassembled WGS sequence"/>
</dbReference>
<proteinExistence type="predicted"/>
<protein>
    <submittedName>
        <fullName evidence="1">Uncharacterized protein</fullName>
    </submittedName>
</protein>
<comment type="caution">
    <text evidence="1">The sequence shown here is derived from an EMBL/GenBank/DDBJ whole genome shotgun (WGS) entry which is preliminary data.</text>
</comment>
<evidence type="ECO:0000313" key="1">
    <source>
        <dbReference type="EMBL" id="GGI52157.1"/>
    </source>
</evidence>